<protein>
    <submittedName>
        <fullName evidence="2">Uncharacterized protein</fullName>
    </submittedName>
</protein>
<organism evidence="2 3">
    <name type="scientific">Hymenobacter amundsenii</name>
    <dbReference type="NCBI Taxonomy" id="2006685"/>
    <lineage>
        <taxon>Bacteria</taxon>
        <taxon>Pseudomonadati</taxon>
        <taxon>Bacteroidota</taxon>
        <taxon>Cytophagia</taxon>
        <taxon>Cytophagales</taxon>
        <taxon>Hymenobacteraceae</taxon>
        <taxon>Hymenobacter</taxon>
    </lineage>
</organism>
<keyword evidence="3" id="KW-1185">Reference proteome</keyword>
<name>A0A246FNS0_9BACT</name>
<dbReference type="Proteomes" id="UP000197277">
    <property type="component" value="Unassembled WGS sequence"/>
</dbReference>
<evidence type="ECO:0000313" key="3">
    <source>
        <dbReference type="Proteomes" id="UP000197277"/>
    </source>
</evidence>
<proteinExistence type="predicted"/>
<accession>A0A246FNS0</accession>
<reference evidence="2 3" key="1">
    <citation type="submission" date="2017-06" db="EMBL/GenBank/DDBJ databases">
        <title>Hymenobacter amundsenii sp. nov. isolated from regoliths in Antarctica.</title>
        <authorList>
            <person name="Sedlacek I."/>
            <person name="Kralova S."/>
            <person name="Pantucek R."/>
            <person name="Svec P."/>
            <person name="Holochova P."/>
            <person name="Stankova E."/>
            <person name="Vrbovska V."/>
            <person name="Busse H.-J."/>
        </authorList>
    </citation>
    <scope>NUCLEOTIDE SEQUENCE [LARGE SCALE GENOMIC DNA]</scope>
    <source>
        <strain evidence="2 3">CCM 8682</strain>
    </source>
</reference>
<evidence type="ECO:0000313" key="2">
    <source>
        <dbReference type="EMBL" id="OWP64416.1"/>
    </source>
</evidence>
<dbReference type="EMBL" id="NIRR01000003">
    <property type="protein sequence ID" value="OWP64416.1"/>
    <property type="molecule type" value="Genomic_DNA"/>
</dbReference>
<comment type="caution">
    <text evidence="2">The sequence shown here is derived from an EMBL/GenBank/DDBJ whole genome shotgun (WGS) entry which is preliminary data.</text>
</comment>
<dbReference type="AlphaFoldDB" id="A0A246FNS0"/>
<sequence>MPGPGRAGRCRGRRSGAGRGVGEAGRISGVFGSGGSSVGRVSRRRRLGFFVQPGCKIVLVHALDLAEDGGPDNADFLGRYAQHGRQLVEEHEGAIGAFVVVAQRGRPVEGFRTVVLHSHVGRK</sequence>
<evidence type="ECO:0000256" key="1">
    <source>
        <dbReference type="SAM" id="MobiDB-lite"/>
    </source>
</evidence>
<feature type="region of interest" description="Disordered" evidence="1">
    <location>
        <begin position="1"/>
        <end position="39"/>
    </location>
</feature>
<gene>
    <name evidence="2" type="ORF">CDA63_03290</name>
</gene>